<dbReference type="EMBL" id="CP000782">
    <property type="protein sequence ID" value="ABS70011.1"/>
    <property type="molecule type" value="Genomic_DNA"/>
</dbReference>
<organism evidence="2 3">
    <name type="scientific">Xanthobacter autotrophicus (strain ATCC BAA-1158 / Py2)</name>
    <dbReference type="NCBI Taxonomy" id="78245"/>
    <lineage>
        <taxon>Bacteria</taxon>
        <taxon>Pseudomonadati</taxon>
        <taxon>Pseudomonadota</taxon>
        <taxon>Alphaproteobacteria</taxon>
        <taxon>Hyphomicrobiales</taxon>
        <taxon>Xanthobacteraceae</taxon>
        <taxon>Xanthobacter</taxon>
    </lineage>
</organism>
<feature type="compositionally biased region" description="Basic and acidic residues" evidence="1">
    <location>
        <begin position="249"/>
        <end position="261"/>
    </location>
</feature>
<geneLocation type="plasmid" evidence="2 3">
    <name>pXAUT01</name>
</geneLocation>
<name>A7IPR5_XANP2</name>
<evidence type="ECO:0000313" key="2">
    <source>
        <dbReference type="EMBL" id="ABS70011.1"/>
    </source>
</evidence>
<accession>A7IPR5</accession>
<evidence type="ECO:0000256" key="1">
    <source>
        <dbReference type="SAM" id="MobiDB-lite"/>
    </source>
</evidence>
<protein>
    <recommendedName>
        <fullName evidence="4">Rv0623 family protein transcription factor</fullName>
    </recommendedName>
</protein>
<dbReference type="KEGG" id="xau:Xaut_4794"/>
<proteinExistence type="predicted"/>
<keyword evidence="3" id="KW-1185">Reference proteome</keyword>
<keyword evidence="2" id="KW-0614">Plasmid</keyword>
<dbReference type="Pfam" id="PF07704">
    <property type="entry name" value="PSK_trans_fac"/>
    <property type="match status" value="1"/>
</dbReference>
<dbReference type="eggNOG" id="COG4423">
    <property type="taxonomic scope" value="Bacteria"/>
</dbReference>
<reference evidence="2 3" key="1">
    <citation type="submission" date="2007-07" db="EMBL/GenBank/DDBJ databases">
        <title>Complete sequence of plasmid pXAUT01 of Xanthobacter autotrophicus Py2.</title>
        <authorList>
            <consortium name="US DOE Joint Genome Institute"/>
            <person name="Copeland A."/>
            <person name="Lucas S."/>
            <person name="Lapidus A."/>
            <person name="Barry K."/>
            <person name="Glavina del Rio T."/>
            <person name="Hammon N."/>
            <person name="Israni S."/>
            <person name="Dalin E."/>
            <person name="Tice H."/>
            <person name="Pitluck S."/>
            <person name="Sims D."/>
            <person name="Brettin T."/>
            <person name="Bruce D."/>
            <person name="Detter J.C."/>
            <person name="Han C."/>
            <person name="Tapia R."/>
            <person name="Brainard J."/>
            <person name="Schmutz J."/>
            <person name="Larimer F."/>
            <person name="Land M."/>
            <person name="Hauser L."/>
            <person name="Kyrpides N."/>
            <person name="Kim E."/>
            <person name="Ensigns S.A."/>
            <person name="Richardson P."/>
        </authorList>
    </citation>
    <scope>NUCLEOTIDE SEQUENCE [LARGE SCALE GENOMIC DNA]</scope>
    <source>
        <strain evidence="3">ATCC BAA-1158 / Py2</strain>
        <plasmid evidence="3">Plasmid pXAUT01</plasmid>
    </source>
</reference>
<dbReference type="Proteomes" id="UP000002417">
    <property type="component" value="Plasmid pXAUT01"/>
</dbReference>
<gene>
    <name evidence="2" type="ordered locus">Xaut_4794</name>
</gene>
<evidence type="ECO:0008006" key="4">
    <source>
        <dbReference type="Google" id="ProtNLM"/>
    </source>
</evidence>
<feature type="region of interest" description="Disordered" evidence="1">
    <location>
        <begin position="85"/>
        <end position="110"/>
    </location>
</feature>
<feature type="region of interest" description="Disordered" evidence="1">
    <location>
        <begin position="241"/>
        <end position="261"/>
    </location>
</feature>
<dbReference type="InterPro" id="IPR011660">
    <property type="entry name" value="VapB-like"/>
</dbReference>
<sequence length="261" mass="29463">MRRDLAKTTAAHRLRAGARGEARAALSSTGARLKARLDLARHRDEWQHQFLGLEAVHGDAFCAGADRLDCNRLDQAEDPHRDAIGEIEHPRTDRRCREIRGSPQRQDRRQARQQLREACIVLPVLQVEGFEPLCQLRIGQQRLAREVCPRGGLRAGKPGSGRVWMTSSIHHDKNVHTEEPAMRTLQIRDERARVLAEQLAARRKVTMTEAVIQALEGELTREKDKEPLASRLKQIATALAAEAQPGGREMTKDEVDEMWGH</sequence>
<evidence type="ECO:0000313" key="3">
    <source>
        <dbReference type="Proteomes" id="UP000002417"/>
    </source>
</evidence>
<dbReference type="HOGENOM" id="CLU_1065389_0_0_5"/>
<dbReference type="AlphaFoldDB" id="A7IPR5"/>